<dbReference type="Gene3D" id="3.40.50.880">
    <property type="match status" value="1"/>
</dbReference>
<dbReference type="OrthoDB" id="543156at2759"/>
<feature type="chain" id="PRO_5002245732" description="DJ-1/PfpI domain-containing protein" evidence="1">
    <location>
        <begin position="22"/>
        <end position="228"/>
    </location>
</feature>
<dbReference type="Pfam" id="PF01965">
    <property type="entry name" value="DJ-1_PfpI"/>
    <property type="match status" value="1"/>
</dbReference>
<dbReference type="InterPro" id="IPR052158">
    <property type="entry name" value="INH-QAR"/>
</dbReference>
<dbReference type="PANTHER" id="PTHR43130:SF7">
    <property type="entry name" value="DJ-1_PFPI DOMAIN-CONTAINING PROTEIN"/>
    <property type="match status" value="1"/>
</dbReference>
<feature type="domain" description="DJ-1/PfpI" evidence="2">
    <location>
        <begin position="55"/>
        <end position="190"/>
    </location>
</feature>
<dbReference type="InterPro" id="IPR002818">
    <property type="entry name" value="DJ-1/PfpI"/>
</dbReference>
<dbReference type="AlphaFoldDB" id="A0A0D2KHI6"/>
<evidence type="ECO:0000256" key="1">
    <source>
        <dbReference type="SAM" id="SignalP"/>
    </source>
</evidence>
<organism evidence="3 4">
    <name type="scientific">Hypholoma sublateritium (strain FD-334 SS-4)</name>
    <dbReference type="NCBI Taxonomy" id="945553"/>
    <lineage>
        <taxon>Eukaryota</taxon>
        <taxon>Fungi</taxon>
        <taxon>Dikarya</taxon>
        <taxon>Basidiomycota</taxon>
        <taxon>Agaricomycotina</taxon>
        <taxon>Agaricomycetes</taxon>
        <taxon>Agaricomycetidae</taxon>
        <taxon>Agaricales</taxon>
        <taxon>Agaricineae</taxon>
        <taxon>Strophariaceae</taxon>
        <taxon>Hypholoma</taxon>
    </lineage>
</organism>
<dbReference type="PANTHER" id="PTHR43130">
    <property type="entry name" value="ARAC-FAMILY TRANSCRIPTIONAL REGULATOR"/>
    <property type="match status" value="1"/>
</dbReference>
<gene>
    <name evidence="3" type="ORF">HYPSUDRAFT_467049</name>
</gene>
<dbReference type="Proteomes" id="UP000054270">
    <property type="component" value="Unassembled WGS sequence"/>
</dbReference>
<accession>A0A0D2KHI6</accession>
<protein>
    <recommendedName>
        <fullName evidence="2">DJ-1/PfpI domain-containing protein</fullName>
    </recommendedName>
</protein>
<name>A0A0D2KHI6_HYPSF</name>
<dbReference type="InterPro" id="IPR029062">
    <property type="entry name" value="Class_I_gatase-like"/>
</dbReference>
<evidence type="ECO:0000313" key="4">
    <source>
        <dbReference type="Proteomes" id="UP000054270"/>
    </source>
</evidence>
<feature type="signal peptide" evidence="1">
    <location>
        <begin position="1"/>
        <end position="21"/>
    </location>
</feature>
<proteinExistence type="predicted"/>
<evidence type="ECO:0000259" key="2">
    <source>
        <dbReference type="Pfam" id="PF01965"/>
    </source>
</evidence>
<dbReference type="OMA" id="GKFWTAG"/>
<keyword evidence="4" id="KW-1185">Reference proteome</keyword>
<reference evidence="4" key="1">
    <citation type="submission" date="2014-04" db="EMBL/GenBank/DDBJ databases">
        <title>Evolutionary Origins and Diversification of the Mycorrhizal Mutualists.</title>
        <authorList>
            <consortium name="DOE Joint Genome Institute"/>
            <consortium name="Mycorrhizal Genomics Consortium"/>
            <person name="Kohler A."/>
            <person name="Kuo A."/>
            <person name="Nagy L.G."/>
            <person name="Floudas D."/>
            <person name="Copeland A."/>
            <person name="Barry K.W."/>
            <person name="Cichocki N."/>
            <person name="Veneault-Fourrey C."/>
            <person name="LaButti K."/>
            <person name="Lindquist E.A."/>
            <person name="Lipzen A."/>
            <person name="Lundell T."/>
            <person name="Morin E."/>
            <person name="Murat C."/>
            <person name="Riley R."/>
            <person name="Ohm R."/>
            <person name="Sun H."/>
            <person name="Tunlid A."/>
            <person name="Henrissat B."/>
            <person name="Grigoriev I.V."/>
            <person name="Hibbett D.S."/>
            <person name="Martin F."/>
        </authorList>
    </citation>
    <scope>NUCLEOTIDE SEQUENCE [LARGE SCALE GENOMIC DNA]</scope>
    <source>
        <strain evidence="4">FD-334 SS-4</strain>
    </source>
</reference>
<evidence type="ECO:0000313" key="3">
    <source>
        <dbReference type="EMBL" id="KJA14057.1"/>
    </source>
</evidence>
<dbReference type="EMBL" id="KN817697">
    <property type="protein sequence ID" value="KJA14057.1"/>
    <property type="molecule type" value="Genomic_DNA"/>
</dbReference>
<sequence>MSPTPLHFGVLLLPFYQLLDAVGPFDYLNNHSQAYLKMCGIPDEIVAKGPIIVWHFISSDLNPIQPTSGPPQHPTNTYADCPELDYLIVPGPDPATPLPEGCTAFLQNLIAKDTFKALLTVCTGSIVVAQCGILDGLSVCSNKMVLKIVAGAGLLNKNVKWVADKRWNIDGKVWSAAGVTAGIDLAAEFARVHFDPVVVTLVKDGTEYEPNPAQPDSFARILEGVSLS</sequence>
<keyword evidence="1" id="KW-0732">Signal</keyword>
<dbReference type="SUPFAM" id="SSF52317">
    <property type="entry name" value="Class I glutamine amidotransferase-like"/>
    <property type="match status" value="1"/>
</dbReference>